<dbReference type="InterPro" id="IPR019575">
    <property type="entry name" value="Nuop51_4Fe4S-bd"/>
</dbReference>
<keyword evidence="3" id="KW-0411">Iron-sulfur</keyword>
<evidence type="ECO:0000256" key="3">
    <source>
        <dbReference type="ARBA" id="ARBA00023014"/>
    </source>
</evidence>
<comment type="caution">
    <text evidence="5">The sequence shown here is derived from an EMBL/GenBank/DDBJ whole genome shotgun (WGS) entry which is preliminary data.</text>
</comment>
<dbReference type="InterPro" id="IPR037207">
    <property type="entry name" value="Nuop51_4Fe4S-bd_sf"/>
</dbReference>
<protein>
    <recommendedName>
        <fullName evidence="4">NADH-ubiquinone oxidoreductase 51kDa subunit iron-sulphur binding domain-containing protein</fullName>
    </recommendedName>
</protein>
<organism evidence="5">
    <name type="scientific">marine sediment metagenome</name>
    <dbReference type="NCBI Taxonomy" id="412755"/>
    <lineage>
        <taxon>unclassified sequences</taxon>
        <taxon>metagenomes</taxon>
        <taxon>ecological metagenomes</taxon>
    </lineage>
</organism>
<dbReference type="PANTHER" id="PTHR43578">
    <property type="entry name" value="NADH-QUINONE OXIDOREDUCTASE SUBUNIT F"/>
    <property type="match status" value="1"/>
</dbReference>
<gene>
    <name evidence="5" type="ORF">S06H3_04879</name>
</gene>
<dbReference type="PANTHER" id="PTHR43578:SF3">
    <property type="entry name" value="NADH-QUINONE OXIDOREDUCTASE SUBUNIT F"/>
    <property type="match status" value="1"/>
</dbReference>
<dbReference type="SMART" id="SM00928">
    <property type="entry name" value="NADH_4Fe-4S"/>
    <property type="match status" value="1"/>
</dbReference>
<dbReference type="Gene3D" id="1.20.1440.230">
    <property type="entry name" value="NADH-ubiquinone oxidoreductase 51kDa subunit, iron-sulphur binding domain"/>
    <property type="match status" value="1"/>
</dbReference>
<dbReference type="SUPFAM" id="SSF142984">
    <property type="entry name" value="Nqo1 middle domain-like"/>
    <property type="match status" value="1"/>
</dbReference>
<reference evidence="5" key="1">
    <citation type="journal article" date="2014" name="Front. Microbiol.">
        <title>High frequency of phylogenetically diverse reductive dehalogenase-homologous genes in deep subseafloor sedimentary metagenomes.</title>
        <authorList>
            <person name="Kawai M."/>
            <person name="Futagami T."/>
            <person name="Toyoda A."/>
            <person name="Takaki Y."/>
            <person name="Nishi S."/>
            <person name="Hori S."/>
            <person name="Arai W."/>
            <person name="Tsubouchi T."/>
            <person name="Morono Y."/>
            <person name="Uchiyama I."/>
            <person name="Ito T."/>
            <person name="Fujiyama A."/>
            <person name="Inagaki F."/>
            <person name="Takami H."/>
        </authorList>
    </citation>
    <scope>NUCLEOTIDE SEQUENCE</scope>
    <source>
        <strain evidence="5">Expedition CK06-06</strain>
    </source>
</reference>
<name>X1L1I9_9ZZZZ</name>
<dbReference type="EMBL" id="BARV01001751">
    <property type="protein sequence ID" value="GAH99760.1"/>
    <property type="molecule type" value="Genomic_DNA"/>
</dbReference>
<evidence type="ECO:0000259" key="4">
    <source>
        <dbReference type="SMART" id="SM00928"/>
    </source>
</evidence>
<dbReference type="Pfam" id="PF10589">
    <property type="entry name" value="NADH_4Fe-4S"/>
    <property type="match status" value="1"/>
</dbReference>
<dbReference type="GO" id="GO:0051539">
    <property type="term" value="F:4 iron, 4 sulfur cluster binding"/>
    <property type="evidence" value="ECO:0007669"/>
    <property type="project" value="InterPro"/>
</dbReference>
<dbReference type="AlphaFoldDB" id="X1L1I9"/>
<feature type="non-terminal residue" evidence="5">
    <location>
        <position position="1"/>
    </location>
</feature>
<evidence type="ECO:0000313" key="5">
    <source>
        <dbReference type="EMBL" id="GAH99760.1"/>
    </source>
</evidence>
<accession>X1L1I9</accession>
<keyword evidence="2" id="KW-0408">Iron</keyword>
<dbReference type="Gene3D" id="3.10.20.600">
    <property type="match status" value="1"/>
</dbReference>
<dbReference type="GO" id="GO:0046872">
    <property type="term" value="F:metal ion binding"/>
    <property type="evidence" value="ECO:0007669"/>
    <property type="project" value="UniProtKB-KW"/>
</dbReference>
<sequence>VIPASLADTPVDYESVTKTGAIMGSGGLIVMDESSCMLDIAKFFLNFTQAESCGKCTFCRVGTLRMLEILQRITEGNGKEGDIELLEELAQNIKRASLCGLGQTAPNPVLTTIKYFRDEYEAHIYEKKCPAKKCPALITYEIIPERTPGKSSPLIFILWLA</sequence>
<proteinExistence type="predicted"/>
<dbReference type="SUPFAM" id="SSF140490">
    <property type="entry name" value="Nqo1C-terminal domain-like"/>
    <property type="match status" value="1"/>
</dbReference>
<evidence type="ECO:0000256" key="2">
    <source>
        <dbReference type="ARBA" id="ARBA00023004"/>
    </source>
</evidence>
<evidence type="ECO:0000256" key="1">
    <source>
        <dbReference type="ARBA" id="ARBA00022723"/>
    </source>
</evidence>
<keyword evidence="1" id="KW-0479">Metal-binding</keyword>
<feature type="domain" description="NADH-ubiquinone oxidoreductase 51kDa subunit iron-sulphur binding" evidence="4">
    <location>
        <begin position="38"/>
        <end position="83"/>
    </location>
</feature>
<dbReference type="FunFam" id="1.20.1440.230:FF:000001">
    <property type="entry name" value="Mitochondrial NADH dehydrogenase flavoprotein 1"/>
    <property type="match status" value="1"/>
</dbReference>